<dbReference type="PANTHER" id="PTHR12170">
    <property type="entry name" value="MACROPHAGE ERYTHROBLAST ATTACHER-RELATED"/>
    <property type="match status" value="1"/>
</dbReference>
<name>A0ABM4BHS1_HYDVU</name>
<dbReference type="SMART" id="SM00757">
    <property type="entry name" value="CRA"/>
    <property type="match status" value="1"/>
</dbReference>
<evidence type="ECO:0000313" key="9">
    <source>
        <dbReference type="Proteomes" id="UP001652625"/>
    </source>
</evidence>
<dbReference type="InterPro" id="IPR024964">
    <property type="entry name" value="CTLH/CRA"/>
</dbReference>
<evidence type="ECO:0000256" key="3">
    <source>
        <dbReference type="ARBA" id="ARBA00022723"/>
    </source>
</evidence>
<dbReference type="PROSITE" id="PS50896">
    <property type="entry name" value="LISH"/>
    <property type="match status" value="1"/>
</dbReference>
<dbReference type="GeneID" id="100197698"/>
<dbReference type="RefSeq" id="XP_065648579.1">
    <property type="nucleotide sequence ID" value="XM_065792507.1"/>
</dbReference>
<keyword evidence="9" id="KW-1185">Reference proteome</keyword>
<sequence length="388" mass="44301">MESILAVKKEEEKLKSKYTSYRASSTQNLDDLIEEINVFKQSLNEVTENDSYLTPLQTHLLAATAKKVKDVTKKVSLEHKELHVYVSKIGKVIDRNFSSDFSGLTQGEIFNDESRKLLNEAIAEHLLRQGRVDIAENFIKESGLVIEAHHKDSFTNLNYMLNEIKDKRLDSALLWARQHHDELILKKSCLEFKLHKLTFLDLLEQQRHKEALDYSKIFASFSEHADEIKRLMGCFAFVNRGIENSPYADLFDSASLVDVSDHLAKDVCSLLGLSNQSPLEVCLTAGCIALPTLLQIRQVMQQRQVEGIWSTKEELPVEINLGRELQFHSVFACPILRQQCGQSNPPMRLVCGHVISKDATQRLTHGNKLKCPYCPIEMDPREAKKIYF</sequence>
<dbReference type="InterPro" id="IPR006594">
    <property type="entry name" value="LisH"/>
</dbReference>
<dbReference type="InterPro" id="IPR006595">
    <property type="entry name" value="CTLH_C"/>
</dbReference>
<evidence type="ECO:0000259" key="7">
    <source>
        <dbReference type="PROSITE" id="PS50897"/>
    </source>
</evidence>
<dbReference type="SUPFAM" id="SSF57850">
    <property type="entry name" value="RING/U-box"/>
    <property type="match status" value="1"/>
</dbReference>
<dbReference type="InterPro" id="IPR013144">
    <property type="entry name" value="CRA_dom"/>
</dbReference>
<feature type="zinc finger region" description="RING-Gid-type" evidence="6">
    <location>
        <begin position="333"/>
        <end position="374"/>
    </location>
</feature>
<evidence type="ECO:0000256" key="2">
    <source>
        <dbReference type="ARBA" id="ARBA00022490"/>
    </source>
</evidence>
<evidence type="ECO:0000256" key="4">
    <source>
        <dbReference type="ARBA" id="ARBA00022771"/>
    </source>
</evidence>
<feature type="domain" description="RING-Gid-type" evidence="8">
    <location>
        <begin position="333"/>
        <end position="374"/>
    </location>
</feature>
<keyword evidence="3" id="KW-0479">Metal-binding</keyword>
<feature type="domain" description="CTLH" evidence="7">
    <location>
        <begin position="153"/>
        <end position="210"/>
    </location>
</feature>
<keyword evidence="4 6" id="KW-0863">Zinc-finger</keyword>
<keyword evidence="5" id="KW-0862">Zinc</keyword>
<dbReference type="PANTHER" id="PTHR12170:SF3">
    <property type="entry name" value="GH10162P"/>
    <property type="match status" value="1"/>
</dbReference>
<protein>
    <submittedName>
        <fullName evidence="10">E3 ubiquitin-protein ligase RMND5A isoform X2</fullName>
    </submittedName>
</protein>
<gene>
    <name evidence="10" type="primary">LOC100197698</name>
</gene>
<evidence type="ECO:0000313" key="10">
    <source>
        <dbReference type="RefSeq" id="XP_065648579.1"/>
    </source>
</evidence>
<dbReference type="PROSITE" id="PS50897">
    <property type="entry name" value="CTLH"/>
    <property type="match status" value="1"/>
</dbReference>
<dbReference type="Pfam" id="PF10607">
    <property type="entry name" value="CTLH"/>
    <property type="match status" value="1"/>
</dbReference>
<reference evidence="10" key="1">
    <citation type="submission" date="2025-08" db="UniProtKB">
        <authorList>
            <consortium name="RefSeq"/>
        </authorList>
    </citation>
    <scope>IDENTIFICATION</scope>
</reference>
<proteinExistence type="predicted"/>
<organism evidence="9 10">
    <name type="scientific">Hydra vulgaris</name>
    <name type="common">Hydra</name>
    <name type="synonym">Hydra attenuata</name>
    <dbReference type="NCBI Taxonomy" id="6087"/>
    <lineage>
        <taxon>Eukaryota</taxon>
        <taxon>Metazoa</taxon>
        <taxon>Cnidaria</taxon>
        <taxon>Hydrozoa</taxon>
        <taxon>Hydroidolina</taxon>
        <taxon>Anthoathecata</taxon>
        <taxon>Aplanulata</taxon>
        <taxon>Hydridae</taxon>
        <taxon>Hydra</taxon>
    </lineage>
</organism>
<evidence type="ECO:0000259" key="8">
    <source>
        <dbReference type="PROSITE" id="PS51867"/>
    </source>
</evidence>
<keyword evidence="2" id="KW-0963">Cytoplasm</keyword>
<evidence type="ECO:0000256" key="5">
    <source>
        <dbReference type="ARBA" id="ARBA00022833"/>
    </source>
</evidence>
<dbReference type="Proteomes" id="UP001652625">
    <property type="component" value="Chromosome 03"/>
</dbReference>
<comment type="subcellular location">
    <subcellularLocation>
        <location evidence="1">Cytoplasm</location>
    </subcellularLocation>
</comment>
<dbReference type="PROSITE" id="PS51867">
    <property type="entry name" value="ZF_RING_GID"/>
    <property type="match status" value="1"/>
</dbReference>
<accession>A0ABM4BHS1</accession>
<dbReference type="InterPro" id="IPR044063">
    <property type="entry name" value="ZF_RING_GID"/>
</dbReference>
<evidence type="ECO:0000256" key="6">
    <source>
        <dbReference type="PROSITE-ProRule" id="PRU01215"/>
    </source>
</evidence>
<dbReference type="InterPro" id="IPR045098">
    <property type="entry name" value="Fyv10_fam"/>
</dbReference>
<dbReference type="SMART" id="SM00668">
    <property type="entry name" value="CTLH"/>
    <property type="match status" value="1"/>
</dbReference>
<evidence type="ECO:0000256" key="1">
    <source>
        <dbReference type="ARBA" id="ARBA00004496"/>
    </source>
</evidence>